<dbReference type="PANTHER" id="PTHR12149">
    <property type="entry name" value="FRUCTOSAMINE 3 KINASE-RELATED PROTEIN"/>
    <property type="match status" value="1"/>
</dbReference>
<sequence>MPPDGAAGPPRPRTDPGPRTFRKARAGATDGFFACEAAGLEWLRVPGGPRVVEVRGVDREHLDLERLEPAAGHSGPTEDAARALGERLAVLHTTPAPARGAPPAGWTGDAFFGPLGDPLPLPTGAWPTWGAFYAEARLRAVAQQGHTRGALSSDERDALHRLADEVERVRDDGRRPGRVHGDLWSGNVVWTADGAVLIDPAAHGGDGESDLAMLALFGAPHLDALVAAYDAVSRPRPGRAGRVRLHQVYPVAVHAVLFGGAYHAHLARLLADLAARPAR</sequence>
<keyword evidence="1" id="KW-0808">Transferase</keyword>
<reference evidence="2 3" key="1">
    <citation type="submission" date="2017-11" db="EMBL/GenBank/DDBJ databases">
        <title>Genomic Encyclopedia of Archaeal and Bacterial Type Strains, Phase II (KMG-II): From Individual Species to Whole Genera.</title>
        <authorList>
            <person name="Goeker M."/>
        </authorList>
    </citation>
    <scope>NUCLEOTIDE SEQUENCE [LARGE SCALE GENOMIC DNA]</scope>
    <source>
        <strain evidence="2 3">DSM 22413</strain>
    </source>
</reference>
<dbReference type="AlphaFoldDB" id="A0A2M8W3K6"/>
<name>A0A2M8W3K6_9MICO</name>
<dbReference type="GO" id="GO:0016301">
    <property type="term" value="F:kinase activity"/>
    <property type="evidence" value="ECO:0007669"/>
    <property type="project" value="UniProtKB-UniRule"/>
</dbReference>
<dbReference type="Gene3D" id="1.20.1270.240">
    <property type="match status" value="1"/>
</dbReference>
<dbReference type="InterPro" id="IPR016477">
    <property type="entry name" value="Fructo-/Ketosamine-3-kinase"/>
</dbReference>
<keyword evidence="3" id="KW-1185">Reference proteome</keyword>
<dbReference type="Pfam" id="PF03881">
    <property type="entry name" value="Fructosamin_kin"/>
    <property type="match status" value="1"/>
</dbReference>
<accession>A0A2M8W3K6</accession>
<keyword evidence="1 2" id="KW-0418">Kinase</keyword>
<dbReference type="PANTHER" id="PTHR12149:SF8">
    <property type="entry name" value="PROTEIN-RIBULOSAMINE 3-KINASE"/>
    <property type="match status" value="1"/>
</dbReference>
<comment type="similarity">
    <text evidence="1">Belongs to the fructosamine kinase family.</text>
</comment>
<dbReference type="Proteomes" id="UP000231586">
    <property type="component" value="Unassembled WGS sequence"/>
</dbReference>
<evidence type="ECO:0000256" key="1">
    <source>
        <dbReference type="PIRNR" id="PIRNR006221"/>
    </source>
</evidence>
<dbReference type="Gene3D" id="1.10.510.10">
    <property type="entry name" value="Transferase(Phosphotransferase) domain 1"/>
    <property type="match status" value="1"/>
</dbReference>
<gene>
    <name evidence="2" type="ORF">CLV34_3010</name>
</gene>
<dbReference type="InterPro" id="IPR011009">
    <property type="entry name" value="Kinase-like_dom_sf"/>
</dbReference>
<dbReference type="Gene3D" id="3.30.200.20">
    <property type="entry name" value="Phosphorylase Kinase, domain 1"/>
    <property type="match status" value="1"/>
</dbReference>
<dbReference type="SUPFAM" id="SSF56112">
    <property type="entry name" value="Protein kinase-like (PK-like)"/>
    <property type="match status" value="1"/>
</dbReference>
<evidence type="ECO:0000313" key="3">
    <source>
        <dbReference type="Proteomes" id="UP000231586"/>
    </source>
</evidence>
<dbReference type="EMBL" id="PGTZ01000012">
    <property type="protein sequence ID" value="PJI85497.1"/>
    <property type="molecule type" value="Genomic_DNA"/>
</dbReference>
<dbReference type="OrthoDB" id="5291879at2"/>
<organism evidence="2 3">
    <name type="scientific">Luteimicrobium subarcticum</name>
    <dbReference type="NCBI Taxonomy" id="620910"/>
    <lineage>
        <taxon>Bacteria</taxon>
        <taxon>Bacillati</taxon>
        <taxon>Actinomycetota</taxon>
        <taxon>Actinomycetes</taxon>
        <taxon>Micrococcales</taxon>
        <taxon>Luteimicrobium</taxon>
    </lineage>
</organism>
<dbReference type="RefSeq" id="WP_100351115.1">
    <property type="nucleotide sequence ID" value="NZ_PGTZ01000012.1"/>
</dbReference>
<dbReference type="PIRSF" id="PIRSF006221">
    <property type="entry name" value="Ketosamine-3-kinase"/>
    <property type="match status" value="1"/>
</dbReference>
<protein>
    <submittedName>
        <fullName evidence="2">Fructosamine-3-kinase</fullName>
    </submittedName>
</protein>
<evidence type="ECO:0000313" key="2">
    <source>
        <dbReference type="EMBL" id="PJI85497.1"/>
    </source>
</evidence>
<proteinExistence type="inferred from homology"/>
<comment type="caution">
    <text evidence="2">The sequence shown here is derived from an EMBL/GenBank/DDBJ whole genome shotgun (WGS) entry which is preliminary data.</text>
</comment>